<dbReference type="EMBL" id="JACAZF010000009">
    <property type="protein sequence ID" value="KAF7294612.1"/>
    <property type="molecule type" value="Genomic_DNA"/>
</dbReference>
<dbReference type="RefSeq" id="XP_037215975.1">
    <property type="nucleotide sequence ID" value="XM_037366581.1"/>
</dbReference>
<evidence type="ECO:0000313" key="2">
    <source>
        <dbReference type="Proteomes" id="UP000636479"/>
    </source>
</evidence>
<organism evidence="1 2">
    <name type="scientific">Mycena indigotica</name>
    <dbReference type="NCBI Taxonomy" id="2126181"/>
    <lineage>
        <taxon>Eukaryota</taxon>
        <taxon>Fungi</taxon>
        <taxon>Dikarya</taxon>
        <taxon>Basidiomycota</taxon>
        <taxon>Agaricomycotina</taxon>
        <taxon>Agaricomycetes</taxon>
        <taxon>Agaricomycetidae</taxon>
        <taxon>Agaricales</taxon>
        <taxon>Marasmiineae</taxon>
        <taxon>Mycenaceae</taxon>
        <taxon>Mycena</taxon>
    </lineage>
</organism>
<proteinExistence type="predicted"/>
<dbReference type="InterPro" id="IPR036047">
    <property type="entry name" value="F-box-like_dom_sf"/>
</dbReference>
<dbReference type="GeneID" id="59349097"/>
<keyword evidence="2" id="KW-1185">Reference proteome</keyword>
<evidence type="ECO:0000313" key="1">
    <source>
        <dbReference type="EMBL" id="KAF7294612.1"/>
    </source>
</evidence>
<dbReference type="Gene3D" id="1.20.1280.50">
    <property type="match status" value="1"/>
</dbReference>
<dbReference type="SUPFAM" id="SSF81383">
    <property type="entry name" value="F-box domain"/>
    <property type="match status" value="1"/>
</dbReference>
<dbReference type="AlphaFoldDB" id="A0A8H6SA69"/>
<sequence length="482" mass="53976">MINFSSLPTELIYEILTQHCDIRSLNCISQTCKPLHTLVTSKAVWVSVIKRLKSHGFIDERFAREPSQLSTAELSKLVKRLVHGPDSWQSAQGQTTISPRISSCITLHTPCDHPTGYSVVRFVPGGHLLRNNHGTTELWDVEHGQKVWFRAPQIPNITLVQSGFERKSSGVVVVAMTYVDSDNFTFNLEMAELMVYREPQTTETSHLHLEINLTNVTFGPVRASVPVMSLCEDLVLLNIGIPGYLLVNWREKSAIALDPGGLEQLDWVLTPHGDIIAIMGSYEESRREDPVQLKIFDTNAFELVPIGNNRLIDHIPLSTVVPLLTHQFARDLANRFEVPYALYIFPDPLEEGSFRLWACVYQQPPDLNLGTAALLHQLSLTYTAHNGQRLLPTLTHSNSAEPHRISRPDFLYANSMGFSGHAQVQIRPRSLGRIRITDSYGGEGETTLSEVGCDGGGFNYMAPYCGSWAYVKDHQTTVIDFE</sequence>
<dbReference type="OrthoDB" id="3034290at2759"/>
<comment type="caution">
    <text evidence="1">The sequence shown here is derived from an EMBL/GenBank/DDBJ whole genome shotgun (WGS) entry which is preliminary data.</text>
</comment>
<evidence type="ECO:0008006" key="3">
    <source>
        <dbReference type="Google" id="ProtNLM"/>
    </source>
</evidence>
<protein>
    <recommendedName>
        <fullName evidence="3">F-box domain-containing protein</fullName>
    </recommendedName>
</protein>
<gene>
    <name evidence="1" type="ORF">MIND_00997800</name>
</gene>
<dbReference type="Proteomes" id="UP000636479">
    <property type="component" value="Unassembled WGS sequence"/>
</dbReference>
<accession>A0A8H6SA69</accession>
<reference evidence="1" key="1">
    <citation type="submission" date="2020-05" db="EMBL/GenBank/DDBJ databases">
        <title>Mycena genomes resolve the evolution of fungal bioluminescence.</title>
        <authorList>
            <person name="Tsai I.J."/>
        </authorList>
    </citation>
    <scope>NUCLEOTIDE SEQUENCE</scope>
    <source>
        <strain evidence="1">171206Taipei</strain>
    </source>
</reference>
<name>A0A8H6SA69_9AGAR</name>